<accession>A0ABT5Z3D0</accession>
<keyword evidence="3" id="KW-1185">Reference proteome</keyword>
<reference evidence="2 3" key="1">
    <citation type="submission" date="2023-03" db="EMBL/GenBank/DDBJ databases">
        <title>Draft genome sequence of type strain Streptomyces ferralitis JCM 14344.</title>
        <authorList>
            <person name="Klaysubun C."/>
            <person name="Duangmal K."/>
        </authorList>
    </citation>
    <scope>NUCLEOTIDE SEQUENCE [LARGE SCALE GENOMIC DNA]</scope>
    <source>
        <strain evidence="2 3">JCM 14344</strain>
    </source>
</reference>
<sequence>MKALAWLPNTIDKIVTTYTAPGDSVLLLAAPTPDGEPDGECGQATTAGRCQSVSGMPPGLIDAAETAARLGRPTEVRTADHVADARPAAAQPPAAPESADRPARRSADSPPTAHRLATPPDRPTGSGTDPVEAVIAIVDPHATDWILTLPWHALVTPTGILAFITHGDHVDGRWTDPSSLLAHTARHAGLAEIDRIALLEVPIRDGALASPAASWAAMTLTAPTGEPRHARVHSDLLIFAHPQPEEHGTKEGSR</sequence>
<dbReference type="Proteomes" id="UP001220022">
    <property type="component" value="Unassembled WGS sequence"/>
</dbReference>
<organism evidence="2 3">
    <name type="scientific">Streptantibioticus ferralitis</name>
    <dbReference type="NCBI Taxonomy" id="236510"/>
    <lineage>
        <taxon>Bacteria</taxon>
        <taxon>Bacillati</taxon>
        <taxon>Actinomycetota</taxon>
        <taxon>Actinomycetes</taxon>
        <taxon>Kitasatosporales</taxon>
        <taxon>Streptomycetaceae</taxon>
        <taxon>Streptantibioticus</taxon>
    </lineage>
</organism>
<protein>
    <submittedName>
        <fullName evidence="2">Uncharacterized protein</fullName>
    </submittedName>
</protein>
<evidence type="ECO:0000256" key="1">
    <source>
        <dbReference type="SAM" id="MobiDB-lite"/>
    </source>
</evidence>
<feature type="region of interest" description="Disordered" evidence="1">
    <location>
        <begin position="83"/>
        <end position="129"/>
    </location>
</feature>
<proteinExistence type="predicted"/>
<evidence type="ECO:0000313" key="2">
    <source>
        <dbReference type="EMBL" id="MDF2258338.1"/>
    </source>
</evidence>
<gene>
    <name evidence="2" type="ORF">P2L57_22245</name>
</gene>
<dbReference type="RefSeq" id="WP_275817259.1">
    <property type="nucleotide sequence ID" value="NZ_BAAANM010000007.1"/>
</dbReference>
<feature type="compositionally biased region" description="Basic and acidic residues" evidence="1">
    <location>
        <begin position="98"/>
        <end position="107"/>
    </location>
</feature>
<comment type="caution">
    <text evidence="2">The sequence shown here is derived from an EMBL/GenBank/DDBJ whole genome shotgun (WGS) entry which is preliminary data.</text>
</comment>
<name>A0ABT5Z3D0_9ACTN</name>
<dbReference type="EMBL" id="JARHTQ010000015">
    <property type="protein sequence ID" value="MDF2258338.1"/>
    <property type="molecule type" value="Genomic_DNA"/>
</dbReference>
<evidence type="ECO:0000313" key="3">
    <source>
        <dbReference type="Proteomes" id="UP001220022"/>
    </source>
</evidence>